<evidence type="ECO:0000256" key="1">
    <source>
        <dbReference type="ARBA" id="ARBA00000085"/>
    </source>
</evidence>
<evidence type="ECO:0000256" key="11">
    <source>
        <dbReference type="SAM" id="Phobius"/>
    </source>
</evidence>
<dbReference type="CDD" id="cd00075">
    <property type="entry name" value="HATPase"/>
    <property type="match status" value="1"/>
</dbReference>
<keyword evidence="11" id="KW-1133">Transmembrane helix</keyword>
<evidence type="ECO:0000256" key="5">
    <source>
        <dbReference type="ARBA" id="ARBA00022553"/>
    </source>
</evidence>
<dbReference type="PRINTS" id="PR00344">
    <property type="entry name" value="BCTRLSENSOR"/>
</dbReference>
<dbReference type="PANTHER" id="PTHR44936:SF10">
    <property type="entry name" value="SENSOR PROTEIN RSTB"/>
    <property type="match status" value="1"/>
</dbReference>
<evidence type="ECO:0000313" key="14">
    <source>
        <dbReference type="EMBL" id="KAB0582536.1"/>
    </source>
</evidence>
<keyword evidence="8" id="KW-0418">Kinase</keyword>
<dbReference type="SUPFAM" id="SSF47384">
    <property type="entry name" value="Homodimeric domain of signal transducing histidine kinase"/>
    <property type="match status" value="1"/>
</dbReference>
<dbReference type="RefSeq" id="WP_151124039.1">
    <property type="nucleotide sequence ID" value="NZ_CP088081.1"/>
</dbReference>
<dbReference type="Pfam" id="PF02518">
    <property type="entry name" value="HATPase_c"/>
    <property type="match status" value="1"/>
</dbReference>
<keyword evidence="15" id="KW-1185">Reference proteome</keyword>
<dbReference type="PANTHER" id="PTHR44936">
    <property type="entry name" value="SENSOR PROTEIN CREC"/>
    <property type="match status" value="1"/>
</dbReference>
<gene>
    <name evidence="14" type="ORF">F7Q92_10190</name>
</gene>
<dbReference type="InterPro" id="IPR003660">
    <property type="entry name" value="HAMP_dom"/>
</dbReference>
<feature type="domain" description="HAMP" evidence="13">
    <location>
        <begin position="238"/>
        <end position="290"/>
    </location>
</feature>
<dbReference type="SMART" id="SM00388">
    <property type="entry name" value="HisKA"/>
    <property type="match status" value="1"/>
</dbReference>
<dbReference type="SUPFAM" id="SSF158472">
    <property type="entry name" value="HAMP domain-like"/>
    <property type="match status" value="1"/>
</dbReference>
<dbReference type="Pfam" id="PF00672">
    <property type="entry name" value="HAMP"/>
    <property type="match status" value="1"/>
</dbReference>
<dbReference type="PROSITE" id="PS50109">
    <property type="entry name" value="HIS_KIN"/>
    <property type="match status" value="1"/>
</dbReference>
<dbReference type="InterPro" id="IPR036890">
    <property type="entry name" value="HATPase_C_sf"/>
</dbReference>
<dbReference type="SMART" id="SM00387">
    <property type="entry name" value="HATPase_c"/>
    <property type="match status" value="1"/>
</dbReference>
<reference evidence="14 15" key="1">
    <citation type="submission" date="2019-09" db="EMBL/GenBank/DDBJ databases">
        <title>Draft genome sequences of 48 bacterial type strains from the CCUG.</title>
        <authorList>
            <person name="Tunovic T."/>
            <person name="Pineiro-Iglesias B."/>
            <person name="Unosson C."/>
            <person name="Inganas E."/>
            <person name="Ohlen M."/>
            <person name="Cardew S."/>
            <person name="Jensie-Markopoulos S."/>
            <person name="Salva-Serra F."/>
            <person name="Jaen-Luchoro D."/>
            <person name="Karlsson R."/>
            <person name="Svensson-Stadler L."/>
            <person name="Chun J."/>
            <person name="Moore E."/>
        </authorList>
    </citation>
    <scope>NUCLEOTIDE SEQUENCE [LARGE SCALE GENOMIC DNA]</scope>
    <source>
        <strain evidence="14 15">CCUG 30977</strain>
    </source>
</reference>
<evidence type="ECO:0000256" key="3">
    <source>
        <dbReference type="ARBA" id="ARBA00012438"/>
    </source>
</evidence>
<proteinExistence type="predicted"/>
<dbReference type="Gene3D" id="3.30.565.10">
    <property type="entry name" value="Histidine kinase-like ATPase, C-terminal domain"/>
    <property type="match status" value="1"/>
</dbReference>
<dbReference type="SUPFAM" id="SSF55874">
    <property type="entry name" value="ATPase domain of HSP90 chaperone/DNA topoisomerase II/histidine kinase"/>
    <property type="match status" value="1"/>
</dbReference>
<dbReference type="GO" id="GO:0000155">
    <property type="term" value="F:phosphorelay sensor kinase activity"/>
    <property type="evidence" value="ECO:0007669"/>
    <property type="project" value="InterPro"/>
</dbReference>
<dbReference type="InterPro" id="IPR036097">
    <property type="entry name" value="HisK_dim/P_sf"/>
</dbReference>
<dbReference type="InterPro" id="IPR005467">
    <property type="entry name" value="His_kinase_dom"/>
</dbReference>
<dbReference type="InterPro" id="IPR003594">
    <property type="entry name" value="HATPase_dom"/>
</dbReference>
<dbReference type="PROSITE" id="PS50885">
    <property type="entry name" value="HAMP"/>
    <property type="match status" value="1"/>
</dbReference>
<keyword evidence="9" id="KW-0067">ATP-binding</keyword>
<dbReference type="SMART" id="SM00304">
    <property type="entry name" value="HAMP"/>
    <property type="match status" value="1"/>
</dbReference>
<dbReference type="CDD" id="cd00082">
    <property type="entry name" value="HisKA"/>
    <property type="match status" value="1"/>
</dbReference>
<evidence type="ECO:0000256" key="9">
    <source>
        <dbReference type="ARBA" id="ARBA00022840"/>
    </source>
</evidence>
<protein>
    <recommendedName>
        <fullName evidence="3">histidine kinase</fullName>
        <ecNumber evidence="3">2.7.13.3</ecNumber>
    </recommendedName>
</protein>
<feature type="region of interest" description="Disordered" evidence="10">
    <location>
        <begin position="133"/>
        <end position="202"/>
    </location>
</feature>
<keyword evidence="5" id="KW-0597">Phosphoprotein</keyword>
<dbReference type="Proteomes" id="UP000430120">
    <property type="component" value="Unassembled WGS sequence"/>
</dbReference>
<evidence type="ECO:0000256" key="2">
    <source>
        <dbReference type="ARBA" id="ARBA00004651"/>
    </source>
</evidence>
<keyword evidence="4" id="KW-1003">Cell membrane</keyword>
<comment type="subcellular location">
    <subcellularLocation>
        <location evidence="2">Cell membrane</location>
        <topology evidence="2">Multi-pass membrane protein</topology>
    </subcellularLocation>
</comment>
<evidence type="ECO:0000259" key="13">
    <source>
        <dbReference type="PROSITE" id="PS50885"/>
    </source>
</evidence>
<dbReference type="InterPro" id="IPR050980">
    <property type="entry name" value="2C_sensor_his_kinase"/>
</dbReference>
<feature type="domain" description="Histidine kinase" evidence="12">
    <location>
        <begin position="298"/>
        <end position="500"/>
    </location>
</feature>
<dbReference type="AlphaFoldDB" id="A0A643FDD0"/>
<dbReference type="Gene3D" id="1.10.8.500">
    <property type="entry name" value="HAMP domain in histidine kinase"/>
    <property type="match status" value="1"/>
</dbReference>
<keyword evidence="11" id="KW-0472">Membrane</keyword>
<feature type="compositionally biased region" description="Basic and acidic residues" evidence="10">
    <location>
        <begin position="145"/>
        <end position="167"/>
    </location>
</feature>
<evidence type="ECO:0000256" key="4">
    <source>
        <dbReference type="ARBA" id="ARBA00022475"/>
    </source>
</evidence>
<evidence type="ECO:0000256" key="10">
    <source>
        <dbReference type="SAM" id="MobiDB-lite"/>
    </source>
</evidence>
<accession>A0A643FDD0</accession>
<keyword evidence="6" id="KW-0808">Transferase</keyword>
<dbReference type="EMBL" id="VZPB01000020">
    <property type="protein sequence ID" value="KAB0582536.1"/>
    <property type="molecule type" value="Genomic_DNA"/>
</dbReference>
<evidence type="ECO:0000256" key="7">
    <source>
        <dbReference type="ARBA" id="ARBA00022741"/>
    </source>
</evidence>
<dbReference type="Pfam" id="PF00512">
    <property type="entry name" value="HisKA"/>
    <property type="match status" value="1"/>
</dbReference>
<dbReference type="EC" id="2.7.13.3" evidence="3"/>
<keyword evidence="7" id="KW-0547">Nucleotide-binding</keyword>
<comment type="catalytic activity">
    <reaction evidence="1">
        <text>ATP + protein L-histidine = ADP + protein N-phospho-L-histidine.</text>
        <dbReference type="EC" id="2.7.13.3"/>
    </reaction>
</comment>
<evidence type="ECO:0000313" key="15">
    <source>
        <dbReference type="Proteomes" id="UP000430120"/>
    </source>
</evidence>
<dbReference type="InterPro" id="IPR003661">
    <property type="entry name" value="HisK_dim/P_dom"/>
</dbReference>
<dbReference type="CDD" id="cd06225">
    <property type="entry name" value="HAMP"/>
    <property type="match status" value="1"/>
</dbReference>
<dbReference type="OrthoDB" id="9804645at2"/>
<dbReference type="GO" id="GO:0005886">
    <property type="term" value="C:plasma membrane"/>
    <property type="evidence" value="ECO:0007669"/>
    <property type="project" value="UniProtKB-SubCell"/>
</dbReference>
<feature type="transmembrane region" description="Helical" evidence="11">
    <location>
        <begin position="212"/>
        <end position="237"/>
    </location>
</feature>
<evidence type="ECO:0000256" key="8">
    <source>
        <dbReference type="ARBA" id="ARBA00022777"/>
    </source>
</evidence>
<evidence type="ECO:0000259" key="12">
    <source>
        <dbReference type="PROSITE" id="PS50109"/>
    </source>
</evidence>
<organism evidence="14 15">
    <name type="scientific">Ideonella dechloratans</name>
    <dbReference type="NCBI Taxonomy" id="36863"/>
    <lineage>
        <taxon>Bacteria</taxon>
        <taxon>Pseudomonadati</taxon>
        <taxon>Pseudomonadota</taxon>
        <taxon>Betaproteobacteria</taxon>
        <taxon>Burkholderiales</taxon>
        <taxon>Sphaerotilaceae</taxon>
        <taxon>Ideonella</taxon>
    </lineage>
</organism>
<sequence>MRSLYIRIWLTVIAALALFALASGWLLERHLSQERARADALLSERLAGWGPLIQGSLPPRTASLADQTTALEDWSHRMHTPLALLDAQGQRIAASRRYLDIEAEGHGRPLTVPLEDGRKLSIMRPDLRMLPLRRLPPEVGASGPPRDEFRGFPDERPGGAPGDERGGPLEALENGRPPNPVGPAPAGAEHGPGGARPQLPPPGFLLGPGGEWPASLGLVVLLAMLFMAVAAGAYPVVRSITGRLERLKQGVEAFGAGALAQRVQEEGKDEVAALAASFNRAAQRIQSLVQSNQSLLANASHELRSPLARLKMALSMMDDAAPAQRVSLRKEIEVNIRELDALVEEVLLSSRLEAGVAVDLEDPVDALAVMAEEASRVGAQVEGLPLMLRGSERLLRRAVRNLLENAHRYGGQDVRAELLQLATGEVQLRVCDRGPGVPEAERERIFEPFYRMPGHAEREGGVGLGLALVRQIARRHGGRVHCEPRDGGGSCFVLTLPAARLLQAAGV</sequence>
<dbReference type="GO" id="GO:0005524">
    <property type="term" value="F:ATP binding"/>
    <property type="evidence" value="ECO:0007669"/>
    <property type="project" value="UniProtKB-KW"/>
</dbReference>
<evidence type="ECO:0000256" key="6">
    <source>
        <dbReference type="ARBA" id="ARBA00022679"/>
    </source>
</evidence>
<name>A0A643FDD0_IDEDE</name>
<keyword evidence="11" id="KW-0812">Transmembrane</keyword>
<dbReference type="Gene3D" id="1.10.287.130">
    <property type="match status" value="1"/>
</dbReference>
<comment type="caution">
    <text evidence="14">The sequence shown here is derived from an EMBL/GenBank/DDBJ whole genome shotgun (WGS) entry which is preliminary data.</text>
</comment>
<dbReference type="InterPro" id="IPR004358">
    <property type="entry name" value="Sig_transdc_His_kin-like_C"/>
</dbReference>